<feature type="compositionally biased region" description="Basic residues" evidence="1">
    <location>
        <begin position="28"/>
        <end position="40"/>
    </location>
</feature>
<protein>
    <submittedName>
        <fullName evidence="2">Uncharacterized protein</fullName>
    </submittedName>
</protein>
<dbReference type="EMBL" id="OP172876">
    <property type="protein sequence ID" value="UVT31800.1"/>
    <property type="molecule type" value="Genomic_DNA"/>
</dbReference>
<dbReference type="Proteomes" id="UP001058460">
    <property type="component" value="Segment"/>
</dbReference>
<proteinExistence type="predicted"/>
<gene>
    <name evidence="2" type="primary">6</name>
    <name evidence="2" type="ORF">SEA_PATOS_6</name>
</gene>
<organism evidence="2 3">
    <name type="scientific">Gordonia phage Patos</name>
    <dbReference type="NCBI Taxonomy" id="2927262"/>
    <lineage>
        <taxon>Viruses</taxon>
        <taxon>Duplodnaviria</taxon>
        <taxon>Heunggongvirae</taxon>
        <taxon>Uroviricota</taxon>
        <taxon>Caudoviricetes</taxon>
        <taxon>Dovevirinae</taxon>
        <taxon>Lambovirus</taxon>
        <taxon>Lambovirus patos</taxon>
    </lineage>
</organism>
<feature type="region of interest" description="Disordered" evidence="1">
    <location>
        <begin position="1"/>
        <end position="40"/>
    </location>
</feature>
<evidence type="ECO:0000313" key="3">
    <source>
        <dbReference type="Proteomes" id="UP001058460"/>
    </source>
</evidence>
<reference evidence="2 3" key="1">
    <citation type="submission" date="2022-08" db="EMBL/GenBank/DDBJ databases">
        <authorList>
            <person name="Bombaywala R."/>
            <person name="DeGraw A.S."/>
            <person name="Deol M.S."/>
            <person name="Dollard K.E."/>
            <person name="Jebaraj J."/>
            <person name="Kayayan G.N."/>
            <person name="Miranda B.C."/>
            <person name="Momoh A.E."/>
            <person name="Morales E."/>
            <person name="Nunes A.C."/>
            <person name="Oropallo A.M."/>
            <person name="Otterstedt S.C."/>
            <person name="Pridell A.T."/>
            <person name="Roberts J.I."/>
            <person name="Ruiz G.A."/>
            <person name="Sangasani D."/>
            <person name="Smith R.D."/>
            <person name="Tarar M."/>
            <person name="Singh V."/>
            <person name="Meng B."/>
            <person name="Jayachandran P."/>
            <person name="Warner M.H."/>
            <person name="Garlena R.A."/>
            <person name="Russell D.A."/>
            <person name="Jacobs-Sera D."/>
            <person name="Hatfull G.F."/>
        </authorList>
    </citation>
    <scope>NUCLEOTIDE SEQUENCE [LARGE SCALE GENOMIC DNA]</scope>
</reference>
<accession>A0A9E7QQU5</accession>
<name>A0A9E7QQU5_9CAUD</name>
<evidence type="ECO:0000256" key="1">
    <source>
        <dbReference type="SAM" id="MobiDB-lite"/>
    </source>
</evidence>
<evidence type="ECO:0000313" key="2">
    <source>
        <dbReference type="EMBL" id="UVT31800.1"/>
    </source>
</evidence>
<sequence length="40" mass="4597">MLNESDAARYNRGRRPARPMKGVASSRVARRAITGRRKRK</sequence>
<keyword evidence="3" id="KW-1185">Reference proteome</keyword>